<accession>A0A5R8WJX8</accession>
<protein>
    <submittedName>
        <fullName evidence="1">Uncharacterized protein</fullName>
    </submittedName>
</protein>
<evidence type="ECO:0000313" key="1">
    <source>
        <dbReference type="EMBL" id="TLM89131.1"/>
    </source>
</evidence>
<dbReference type="OrthoDB" id="9829799at2"/>
<evidence type="ECO:0000313" key="2">
    <source>
        <dbReference type="Proteomes" id="UP000305517"/>
    </source>
</evidence>
<dbReference type="EMBL" id="VAJM01000014">
    <property type="protein sequence ID" value="TLM89131.1"/>
    <property type="molecule type" value="Genomic_DNA"/>
</dbReference>
<comment type="caution">
    <text evidence="1">The sequence shown here is derived from an EMBL/GenBank/DDBJ whole genome shotgun (WGS) entry which is preliminary data.</text>
</comment>
<dbReference type="AlphaFoldDB" id="A0A5R8WJX8"/>
<dbReference type="Proteomes" id="UP000305517">
    <property type="component" value="Unassembled WGS sequence"/>
</dbReference>
<reference evidence="1 2" key="1">
    <citation type="submission" date="2019-05" db="EMBL/GenBank/DDBJ databases">
        <title>Hymenobacter edaphi sp. nov., isolated from abandoned arsenic-contaminated farmland soil.</title>
        <authorList>
            <person name="Nie L."/>
        </authorList>
    </citation>
    <scope>NUCLEOTIDE SEQUENCE [LARGE SCALE GENOMIC DNA]</scope>
    <source>
        <strain evidence="1 2">1-3-3-8</strain>
    </source>
</reference>
<organism evidence="1 2">
    <name type="scientific">Hymenobacter jeollabukensis</name>
    <dbReference type="NCBI Taxonomy" id="2025313"/>
    <lineage>
        <taxon>Bacteria</taxon>
        <taxon>Pseudomonadati</taxon>
        <taxon>Bacteroidota</taxon>
        <taxon>Cytophagia</taxon>
        <taxon>Cytophagales</taxon>
        <taxon>Hymenobacteraceae</taxon>
        <taxon>Hymenobacter</taxon>
    </lineage>
</organism>
<gene>
    <name evidence="1" type="ORF">FDY95_21410</name>
</gene>
<name>A0A5R8WJX8_9BACT</name>
<dbReference type="RefSeq" id="WP_138080830.1">
    <property type="nucleotide sequence ID" value="NZ_VAJM01000014.1"/>
</dbReference>
<sequence length="304" mass="33081">MKHLLLTATLAVTALGTVCGQAKSPAAAKPKYAGFYINDKLVEEISCYGMDEYKIVYPYFASLDNADRYWIRVVAGSYDQAGKFVQEYSDNKSIYQDSGLEAIREKYAERGYGIVAKSNLIEDYNQHRATHPTSNYVVDLDNASVNVLKYTNLPENPKGSVIFYEIYTSKIKGYETKYDATYSRDVTTPIYQPGTLVYTSPKTKLTNRVLASTVSTKPDAPATAALAAPAKKVGKLGAALASRVGVGGAASDLVAGQAQSDTQTGPVVALLPEMQMENCDNKSKAVTIDQIMEVGRNQFGETLQ</sequence>
<proteinExistence type="predicted"/>
<keyword evidence="2" id="KW-1185">Reference proteome</keyword>